<protein>
    <submittedName>
        <fullName evidence="1">Uncharacterized protein</fullName>
    </submittedName>
</protein>
<name>A0A976GDI7_9BURK</name>
<evidence type="ECO:0000313" key="1">
    <source>
        <dbReference type="EMBL" id="SPC23535.1"/>
    </source>
</evidence>
<dbReference type="AlphaFoldDB" id="A0A976GDI7"/>
<sequence length="77" mass="9042">MSPWGPRLFWWVVLVGCAGGLREHILGRSLIYVKYLIYIYVKTADCTTNHAIYMSYIEGKIITRRNWRPGRGLRTRP</sequence>
<dbReference type="Proteomes" id="UP000256862">
    <property type="component" value="Plasmid CO2235_mp"/>
</dbReference>
<organism evidence="1 2">
    <name type="scientific">Cupriavidus oxalaticus</name>
    <dbReference type="NCBI Taxonomy" id="96344"/>
    <lineage>
        <taxon>Bacteria</taxon>
        <taxon>Pseudomonadati</taxon>
        <taxon>Pseudomonadota</taxon>
        <taxon>Betaproteobacteria</taxon>
        <taxon>Burkholderiales</taxon>
        <taxon>Burkholderiaceae</taxon>
        <taxon>Cupriavidus</taxon>
    </lineage>
</organism>
<evidence type="ECO:0000313" key="2">
    <source>
        <dbReference type="Proteomes" id="UP000256862"/>
    </source>
</evidence>
<gene>
    <name evidence="1" type="ORF">CO2235_MP70217</name>
</gene>
<reference evidence="1 2" key="1">
    <citation type="submission" date="2018-01" db="EMBL/GenBank/DDBJ databases">
        <authorList>
            <person name="Clerissi C."/>
        </authorList>
    </citation>
    <scope>NUCLEOTIDE SEQUENCE [LARGE SCALE GENOMIC DNA]</scope>
    <source>
        <strain evidence="1">Cupriavidus oxalaticus LMG 2235</strain>
        <plasmid evidence="2">co2235_mp</plasmid>
    </source>
</reference>
<geneLocation type="plasmid" evidence="2">
    <name>co2235_mp</name>
</geneLocation>
<proteinExistence type="predicted"/>
<accession>A0A976GDI7</accession>
<comment type="caution">
    <text evidence="1">The sequence shown here is derived from an EMBL/GenBank/DDBJ whole genome shotgun (WGS) entry which is preliminary data.</text>
</comment>
<dbReference type="EMBL" id="OGUS01000142">
    <property type="protein sequence ID" value="SPC23535.1"/>
    <property type="molecule type" value="Genomic_DNA"/>
</dbReference>